<feature type="region of interest" description="Disordered" evidence="1">
    <location>
        <begin position="1"/>
        <end position="35"/>
    </location>
</feature>
<accession>A0A0M9WDM7</accession>
<feature type="compositionally biased region" description="Polar residues" evidence="1">
    <location>
        <begin position="314"/>
        <end position="325"/>
    </location>
</feature>
<comment type="caution">
    <text evidence="2">The sequence shown here is derived from an EMBL/GenBank/DDBJ whole genome shotgun (WGS) entry which is preliminary data.</text>
</comment>
<dbReference type="AlphaFoldDB" id="A0A0M9WDM7"/>
<organism evidence="2 3">
    <name type="scientific">Penicillium nordicum</name>
    <dbReference type="NCBI Taxonomy" id="229535"/>
    <lineage>
        <taxon>Eukaryota</taxon>
        <taxon>Fungi</taxon>
        <taxon>Dikarya</taxon>
        <taxon>Ascomycota</taxon>
        <taxon>Pezizomycotina</taxon>
        <taxon>Eurotiomycetes</taxon>
        <taxon>Eurotiomycetidae</taxon>
        <taxon>Eurotiales</taxon>
        <taxon>Aspergillaceae</taxon>
        <taxon>Penicillium</taxon>
    </lineage>
</organism>
<proteinExistence type="predicted"/>
<reference evidence="2 3" key="1">
    <citation type="submission" date="2015-08" db="EMBL/GenBank/DDBJ databases">
        <title>Genome sequencing of Penicillium nordicum.</title>
        <authorList>
            <person name="Nguyen H.D."/>
            <person name="Seifert K.A."/>
        </authorList>
    </citation>
    <scope>NUCLEOTIDE SEQUENCE [LARGE SCALE GENOMIC DNA]</scope>
    <source>
        <strain evidence="2 3">DAOMC 185683</strain>
    </source>
</reference>
<evidence type="ECO:0000313" key="2">
    <source>
        <dbReference type="EMBL" id="KOS40775.1"/>
    </source>
</evidence>
<feature type="region of interest" description="Disordered" evidence="1">
    <location>
        <begin position="308"/>
        <end position="333"/>
    </location>
</feature>
<dbReference type="STRING" id="229535.A0A0M9WDM7"/>
<dbReference type="OrthoDB" id="5409998at2759"/>
<sequence length="401" mass="44403">MQVPLGGKAKQERKEKRKKGLGKRRGKRRSDREEKKNWRRAKFSLPFNLHPKFLNSSTLLSLSPFYNLLISLTWRFKQIKPIFKLSHPFLLSIMASYSTSYSNPDSLKELSSIIERTLIDTGRLFRKSGSMPSRSHLQRSIPLYHDSFQNALDNLSEQIFIAKAFLERDYEALKATNAAPQPIQDVAMSDVNQQVEPEIQPPPVEKVKIDPEVEAMPKTEEAVSENQLAPAEIKPATQSGDDVVVKKEGDNVVPDQSFPGPNEDLTFDSVLNNAGGTNDFGLSLDFNDDDMGNQAFLSGSNFTASGATGGADRLNTTQPLGNTSDVPAGGGAFDMELQKTEGDDGNFLQGNSGEDFMGPAESNFDDLFMDTDNFGENGGDFNQLEGDSLMNVNELDDNWFN</sequence>
<gene>
    <name evidence="2" type="ORF">ACN38_g8370</name>
</gene>
<protein>
    <submittedName>
        <fullName evidence="2">Uncharacterized protein</fullName>
    </submittedName>
</protein>
<dbReference type="Proteomes" id="UP000037696">
    <property type="component" value="Unassembled WGS sequence"/>
</dbReference>
<evidence type="ECO:0000256" key="1">
    <source>
        <dbReference type="SAM" id="MobiDB-lite"/>
    </source>
</evidence>
<name>A0A0M9WDM7_9EURO</name>
<keyword evidence="3" id="KW-1185">Reference proteome</keyword>
<dbReference type="EMBL" id="LHQQ01000152">
    <property type="protein sequence ID" value="KOS40775.1"/>
    <property type="molecule type" value="Genomic_DNA"/>
</dbReference>
<evidence type="ECO:0000313" key="3">
    <source>
        <dbReference type="Proteomes" id="UP000037696"/>
    </source>
</evidence>
<feature type="compositionally biased region" description="Basic residues" evidence="1">
    <location>
        <begin position="15"/>
        <end position="29"/>
    </location>
</feature>